<name>A0A1H4XJL3_STRMJ</name>
<dbReference type="Proteomes" id="UP000198609">
    <property type="component" value="Unassembled WGS sequence"/>
</dbReference>
<dbReference type="InterPro" id="IPR050627">
    <property type="entry name" value="Nitroreductase/BluB"/>
</dbReference>
<dbReference type="InterPro" id="IPR000415">
    <property type="entry name" value="Nitroreductase-like"/>
</dbReference>
<dbReference type="GO" id="GO:0016491">
    <property type="term" value="F:oxidoreductase activity"/>
    <property type="evidence" value="ECO:0007669"/>
    <property type="project" value="InterPro"/>
</dbReference>
<protein>
    <recommendedName>
        <fullName evidence="3">Nitroreductase family protein</fullName>
    </recommendedName>
</protein>
<dbReference type="Gene3D" id="3.40.109.10">
    <property type="entry name" value="NADH Oxidase"/>
    <property type="match status" value="1"/>
</dbReference>
<dbReference type="PANTHER" id="PTHR23026">
    <property type="entry name" value="NADPH NITROREDUCTASE"/>
    <property type="match status" value="1"/>
</dbReference>
<dbReference type="NCBIfam" id="NF047509">
    <property type="entry name" value="Rv3131_FMN_oxido"/>
    <property type="match status" value="1"/>
</dbReference>
<accession>A0A1H4XJL3</accession>
<evidence type="ECO:0000313" key="2">
    <source>
        <dbReference type="Proteomes" id="UP000198609"/>
    </source>
</evidence>
<evidence type="ECO:0000313" key="1">
    <source>
        <dbReference type="EMBL" id="SED05128.1"/>
    </source>
</evidence>
<dbReference type="AlphaFoldDB" id="A0A1H4XJL3"/>
<evidence type="ECO:0008006" key="3">
    <source>
        <dbReference type="Google" id="ProtNLM"/>
    </source>
</evidence>
<dbReference type="SUPFAM" id="SSF55469">
    <property type="entry name" value="FMN-dependent nitroreductase-like"/>
    <property type="match status" value="2"/>
</dbReference>
<proteinExistence type="predicted"/>
<sequence length="345" mass="37686">MQPAMLDAAILEKLISAAVAAPSMHNTQPWRYRLNPDTVTLEVRAAPERALRYADPMGRALSVSAGAAVFNLRVAVAHFGWEPVVRLLPYRSQPDLLATVRLAASPHDGAGHVARHHGDRHDAPHGAPDHDLYDVIWRRHSSRSPFSGRRLPPRVLYELAEAARAHGATLWLAGPEETSRLLRLTAEAERRTSGDPRRLAESRDWVRDIGPYGIPAAALGPRDVTGRLPMRDYLGPAPDGRRGGDAPAAAFESHPAIAVLATDQDRRTDWLRAGQALEHVLLLATSYTVRASLLHQALEWSDLRWSLSDAHRTPGHVQMLIRLGYGPVGPATPRSGAAETLDGGR</sequence>
<gene>
    <name evidence="1" type="ORF">SAMN04490356_6690</name>
</gene>
<dbReference type="EMBL" id="FNST01000002">
    <property type="protein sequence ID" value="SED05128.1"/>
    <property type="molecule type" value="Genomic_DNA"/>
</dbReference>
<dbReference type="PANTHER" id="PTHR23026:SF123">
    <property type="entry name" value="NAD(P)H NITROREDUCTASE RV3131-RELATED"/>
    <property type="match status" value="1"/>
</dbReference>
<keyword evidence="2" id="KW-1185">Reference proteome</keyword>
<organism evidence="1 2">
    <name type="scientific">Streptomyces melanosporofaciens</name>
    <dbReference type="NCBI Taxonomy" id="67327"/>
    <lineage>
        <taxon>Bacteria</taxon>
        <taxon>Bacillati</taxon>
        <taxon>Actinomycetota</taxon>
        <taxon>Actinomycetes</taxon>
        <taxon>Kitasatosporales</taxon>
        <taxon>Streptomycetaceae</taxon>
        <taxon>Streptomyces</taxon>
        <taxon>Streptomyces violaceusniger group</taxon>
    </lineage>
</organism>
<reference evidence="2" key="1">
    <citation type="submission" date="2016-10" db="EMBL/GenBank/DDBJ databases">
        <authorList>
            <person name="Varghese N."/>
            <person name="Submissions S."/>
        </authorList>
    </citation>
    <scope>NUCLEOTIDE SEQUENCE [LARGE SCALE GENOMIC DNA]</scope>
    <source>
        <strain evidence="2">DSM 40318</strain>
    </source>
</reference>
<dbReference type="RefSeq" id="WP_093466934.1">
    <property type="nucleotide sequence ID" value="NZ_FNST01000002.1"/>
</dbReference>